<proteinExistence type="predicted"/>
<reference evidence="2" key="1">
    <citation type="submission" date="2015-01" db="EMBL/GenBank/DDBJ databases">
        <authorList>
            <person name="Aksoy S."/>
            <person name="Warren W."/>
            <person name="Wilson R.K."/>
        </authorList>
    </citation>
    <scope>NUCLEOTIDE SEQUENCE [LARGE SCALE GENOMIC DNA]</scope>
    <source>
        <strain evidence="2">IAEA</strain>
    </source>
</reference>
<protein>
    <recommendedName>
        <fullName evidence="3">HMG box domain-containing protein</fullName>
    </recommendedName>
</protein>
<dbReference type="VEuPathDB" id="VectorBase:GPPI009497"/>
<dbReference type="CDD" id="cd00084">
    <property type="entry name" value="HMG-box_SF"/>
    <property type="match status" value="1"/>
</dbReference>
<dbReference type="EMBL" id="JXJN01003767">
    <property type="status" value="NOT_ANNOTATED_CDS"/>
    <property type="molecule type" value="Genomic_DNA"/>
</dbReference>
<dbReference type="EMBL" id="JXJN01003766">
    <property type="status" value="NOT_ANNOTATED_CDS"/>
    <property type="molecule type" value="Genomic_DNA"/>
</dbReference>
<name>A0A1B0AUX0_9MUSC</name>
<dbReference type="Gene3D" id="1.10.30.10">
    <property type="entry name" value="High mobility group box domain"/>
    <property type="match status" value="1"/>
</dbReference>
<evidence type="ECO:0000313" key="1">
    <source>
        <dbReference type="EnsemblMetazoa" id="GPPI009497-PA"/>
    </source>
</evidence>
<dbReference type="SUPFAM" id="SSF47095">
    <property type="entry name" value="HMG-box"/>
    <property type="match status" value="1"/>
</dbReference>
<evidence type="ECO:0008006" key="3">
    <source>
        <dbReference type="Google" id="ProtNLM"/>
    </source>
</evidence>
<evidence type="ECO:0000313" key="2">
    <source>
        <dbReference type="Proteomes" id="UP000092460"/>
    </source>
</evidence>
<keyword evidence="2" id="KW-1185">Reference proteome</keyword>
<dbReference type="Proteomes" id="UP000092460">
    <property type="component" value="Unassembled WGS sequence"/>
</dbReference>
<accession>A0A1B0AUX0</accession>
<dbReference type="InterPro" id="IPR036910">
    <property type="entry name" value="HMG_box_dom_sf"/>
</dbReference>
<dbReference type="AlphaFoldDB" id="A0A1B0AUX0"/>
<dbReference type="EnsemblMetazoa" id="GPPI009497-RA">
    <property type="protein sequence ID" value="GPPI009497-PA"/>
    <property type="gene ID" value="GPPI009497"/>
</dbReference>
<organism evidence="1 2">
    <name type="scientific">Glossina palpalis gambiensis</name>
    <dbReference type="NCBI Taxonomy" id="67801"/>
    <lineage>
        <taxon>Eukaryota</taxon>
        <taxon>Metazoa</taxon>
        <taxon>Ecdysozoa</taxon>
        <taxon>Arthropoda</taxon>
        <taxon>Hexapoda</taxon>
        <taxon>Insecta</taxon>
        <taxon>Pterygota</taxon>
        <taxon>Neoptera</taxon>
        <taxon>Endopterygota</taxon>
        <taxon>Diptera</taxon>
        <taxon>Brachycera</taxon>
        <taxon>Muscomorpha</taxon>
        <taxon>Hippoboscoidea</taxon>
        <taxon>Glossinidae</taxon>
        <taxon>Glossina</taxon>
    </lineage>
</organism>
<dbReference type="GO" id="GO:0005634">
    <property type="term" value="C:nucleus"/>
    <property type="evidence" value="ECO:0007669"/>
    <property type="project" value="UniProtKB-ARBA"/>
</dbReference>
<reference evidence="1" key="2">
    <citation type="submission" date="2020-05" db="UniProtKB">
        <authorList>
            <consortium name="EnsemblMetazoa"/>
        </authorList>
    </citation>
    <scope>IDENTIFICATION</scope>
    <source>
        <strain evidence="1">IAEA</strain>
    </source>
</reference>
<sequence length="138" mass="15906">MTQNNDYIKLECDVKCERKSSSENPCQEKEIYQSSTARTSMTENNEGINIGCEVKCERKPSTESSCRQKRNLSELDGAYLILCVLYRQRLKLSCKKLRQPDICRRAGKKWQGMKDCEKQPYILLGAKEQRKGAVCIET</sequence>